<feature type="domain" description="N-acetyltransferase" evidence="5">
    <location>
        <begin position="47"/>
        <end position="194"/>
    </location>
</feature>
<dbReference type="PANTHER" id="PTHR43420">
    <property type="entry name" value="ACETYLTRANSFERASE"/>
    <property type="match status" value="1"/>
</dbReference>
<comment type="similarity">
    <text evidence="1">Belongs to the acetyltransferase family. RimI subfamily.</text>
</comment>
<dbReference type="NCBIfam" id="TIGR01575">
    <property type="entry name" value="rimI"/>
    <property type="match status" value="1"/>
</dbReference>
<dbReference type="InterPro" id="IPR016181">
    <property type="entry name" value="Acyl_CoA_acyltransferase"/>
</dbReference>
<dbReference type="PROSITE" id="PS51186">
    <property type="entry name" value="GNAT"/>
    <property type="match status" value="1"/>
</dbReference>
<protein>
    <submittedName>
        <fullName evidence="6">Ribosomal-protein-alanine acetyltransferase</fullName>
    </submittedName>
</protein>
<dbReference type="InterPro" id="IPR000182">
    <property type="entry name" value="GNAT_dom"/>
</dbReference>
<evidence type="ECO:0000256" key="4">
    <source>
        <dbReference type="ARBA" id="ARBA00023315"/>
    </source>
</evidence>
<keyword evidence="3 6" id="KW-0808">Transferase</keyword>
<evidence type="ECO:0000313" key="6">
    <source>
        <dbReference type="EMBL" id="CZQ91107.1"/>
    </source>
</evidence>
<evidence type="ECO:0000256" key="3">
    <source>
        <dbReference type="ARBA" id="ARBA00022679"/>
    </source>
</evidence>
<dbReference type="Proteomes" id="UP000242754">
    <property type="component" value="Unassembled WGS sequence"/>
</dbReference>
<evidence type="ECO:0000259" key="5">
    <source>
        <dbReference type="PROSITE" id="PS51186"/>
    </source>
</evidence>
<accession>A0A143YL78</accession>
<gene>
    <name evidence="6" type="ORF">Tpal_1359</name>
</gene>
<dbReference type="SUPFAM" id="SSF55729">
    <property type="entry name" value="Acyl-CoA N-acyltransferases (Nat)"/>
    <property type="match status" value="1"/>
</dbReference>
<dbReference type="GO" id="GO:0008080">
    <property type="term" value="F:N-acetyltransferase activity"/>
    <property type="evidence" value="ECO:0007669"/>
    <property type="project" value="InterPro"/>
</dbReference>
<name>A0A143YL78_9LACT</name>
<dbReference type="AlphaFoldDB" id="A0A143YL78"/>
<dbReference type="STRING" id="140314.SAMN04488076_11461"/>
<evidence type="ECO:0000256" key="1">
    <source>
        <dbReference type="ARBA" id="ARBA00005395"/>
    </source>
</evidence>
<evidence type="ECO:0000313" key="7">
    <source>
        <dbReference type="Proteomes" id="UP000242754"/>
    </source>
</evidence>
<reference evidence="6 7" key="1">
    <citation type="submission" date="2016-02" db="EMBL/GenBank/DDBJ databases">
        <authorList>
            <person name="Wen L."/>
            <person name="He K."/>
            <person name="Yang H."/>
        </authorList>
    </citation>
    <scope>NUCLEOTIDE SEQUENCE [LARGE SCALE GENOMIC DNA]</scope>
    <source>
        <strain evidence="6">Trichococcus palustris</strain>
    </source>
</reference>
<dbReference type="EMBL" id="FJNE01000003">
    <property type="protein sequence ID" value="CZQ91107.1"/>
    <property type="molecule type" value="Genomic_DNA"/>
</dbReference>
<keyword evidence="2" id="KW-0963">Cytoplasm</keyword>
<keyword evidence="4" id="KW-0012">Acyltransferase</keyword>
<dbReference type="InterPro" id="IPR006464">
    <property type="entry name" value="AcTrfase_RimI/Ard1"/>
</dbReference>
<dbReference type="Pfam" id="PF00583">
    <property type="entry name" value="Acetyltransf_1"/>
    <property type="match status" value="1"/>
</dbReference>
<organism evidence="6 7">
    <name type="scientific">Trichococcus palustris</name>
    <dbReference type="NCBI Taxonomy" id="140314"/>
    <lineage>
        <taxon>Bacteria</taxon>
        <taxon>Bacillati</taxon>
        <taxon>Bacillota</taxon>
        <taxon>Bacilli</taxon>
        <taxon>Lactobacillales</taxon>
        <taxon>Carnobacteriaceae</taxon>
        <taxon>Trichococcus</taxon>
    </lineage>
</organism>
<evidence type="ECO:0000256" key="2">
    <source>
        <dbReference type="ARBA" id="ARBA00022490"/>
    </source>
</evidence>
<sequence>MKELIRQFKSAIKEIQTDIASLKEPKFVSKRISLEQEHYLLKNQLPVKLVIGKKHHIPDILYIERMSYQGLAPWGRSALESDIMQNAKSLYYVLYDGHTPVGFLGAREETEDIHITNIAIVPDYQQIGAATLLLMMLEEFALTENIPSISLEVRVSNQKAKSLYEKIGFRSVRIKKNYYNGDGEDALEMNWLLPVAGPEEREKRHADEYH</sequence>
<dbReference type="Gene3D" id="3.40.630.30">
    <property type="match status" value="1"/>
</dbReference>
<dbReference type="RefSeq" id="WP_179193090.1">
    <property type="nucleotide sequence ID" value="NZ_FJNE01000003.1"/>
</dbReference>
<proteinExistence type="inferred from homology"/>
<dbReference type="InterPro" id="IPR050680">
    <property type="entry name" value="YpeA/RimI_acetyltransf"/>
</dbReference>
<dbReference type="CDD" id="cd04301">
    <property type="entry name" value="NAT_SF"/>
    <property type="match status" value="1"/>
</dbReference>
<dbReference type="PANTHER" id="PTHR43420:SF44">
    <property type="entry name" value="ACETYLTRANSFERASE YPEA"/>
    <property type="match status" value="1"/>
</dbReference>
<keyword evidence="7" id="KW-1185">Reference proteome</keyword>